<dbReference type="EMBL" id="GEZM01033921">
    <property type="protein sequence ID" value="JAV84032.1"/>
    <property type="molecule type" value="Transcribed_RNA"/>
</dbReference>
<proteinExistence type="predicted"/>
<evidence type="ECO:0000256" key="1">
    <source>
        <dbReference type="SAM" id="Coils"/>
    </source>
</evidence>
<sequence>MSLRHRLMNYLPSNARKLKENAIPRKHLYKQTRTESKSNLERNLRAKKREQKQVVSDLLHEISGNSEEVPQQTDNFSTVCVSSDPNDSVVLDLKKQIAQLEESNLELILQNTELSQENNLLTNKLGKTTKNLEEAMKTLNSLFTPGQIKLLMNKTTRVCWSAEDISAAISLRSVSPKAYRYL</sequence>
<evidence type="ECO:0000313" key="2">
    <source>
        <dbReference type="EMBL" id="JAV84036.1"/>
    </source>
</evidence>
<organism evidence="2">
    <name type="scientific">Photinus pyralis</name>
    <name type="common">Common eastern firefly</name>
    <name type="synonym">Lampyris pyralis</name>
    <dbReference type="NCBI Taxonomy" id="7054"/>
    <lineage>
        <taxon>Eukaryota</taxon>
        <taxon>Metazoa</taxon>
        <taxon>Ecdysozoa</taxon>
        <taxon>Arthropoda</taxon>
        <taxon>Hexapoda</taxon>
        <taxon>Insecta</taxon>
        <taxon>Pterygota</taxon>
        <taxon>Neoptera</taxon>
        <taxon>Endopterygota</taxon>
        <taxon>Coleoptera</taxon>
        <taxon>Polyphaga</taxon>
        <taxon>Elateriformia</taxon>
        <taxon>Elateroidea</taxon>
        <taxon>Lampyridae</taxon>
        <taxon>Lampyrinae</taxon>
        <taxon>Photinus</taxon>
    </lineage>
</organism>
<dbReference type="EMBL" id="GEZM01033919">
    <property type="protein sequence ID" value="JAV84036.1"/>
    <property type="molecule type" value="Transcribed_RNA"/>
</dbReference>
<keyword evidence="1" id="KW-0175">Coiled coil</keyword>
<dbReference type="AlphaFoldDB" id="A0A1Y1MJH1"/>
<feature type="coiled-coil region" evidence="1">
    <location>
        <begin position="90"/>
        <end position="117"/>
    </location>
</feature>
<protein>
    <submittedName>
        <fullName evidence="2">Uncharacterized protein</fullName>
    </submittedName>
</protein>
<reference evidence="2" key="1">
    <citation type="journal article" date="2016" name="Sci. Rep.">
        <title>Molecular characterization of firefly nuptial gifts: a multi-omics approach sheds light on postcopulatory sexual selection.</title>
        <authorList>
            <person name="Al-Wathiqui N."/>
            <person name="Fallon T.R."/>
            <person name="South A."/>
            <person name="Weng J.K."/>
            <person name="Lewis S.M."/>
        </authorList>
    </citation>
    <scope>NUCLEOTIDE SEQUENCE</scope>
</reference>
<accession>A0A1Y1MJH1</accession>
<name>A0A1Y1MJH1_PHOPY</name>